<dbReference type="AlphaFoldDB" id="A0AAU7D5K7"/>
<name>A0AAU7D5K7_9BACT</name>
<evidence type="ECO:0000313" key="1">
    <source>
        <dbReference type="EMBL" id="XBH12974.1"/>
    </source>
</evidence>
<accession>A0AAU7D5K7</accession>
<organism evidence="1">
    <name type="scientific">Edaphobacter paludis</name>
    <dbReference type="NCBI Taxonomy" id="3035702"/>
    <lineage>
        <taxon>Bacteria</taxon>
        <taxon>Pseudomonadati</taxon>
        <taxon>Acidobacteriota</taxon>
        <taxon>Terriglobia</taxon>
        <taxon>Terriglobales</taxon>
        <taxon>Acidobacteriaceae</taxon>
        <taxon>Edaphobacter</taxon>
    </lineage>
</organism>
<reference evidence="1" key="1">
    <citation type="submission" date="2023-03" db="EMBL/GenBank/DDBJ databases">
        <title>Edaphobacter sp.</title>
        <authorList>
            <person name="Huber K.J."/>
            <person name="Papendorf J."/>
            <person name="Pilke C."/>
            <person name="Bunk B."/>
            <person name="Sproeer C."/>
            <person name="Pester M."/>
        </authorList>
    </citation>
    <scope>NUCLEOTIDE SEQUENCE</scope>
    <source>
        <strain evidence="1">DSM 109920</strain>
    </source>
</reference>
<gene>
    <name evidence="1" type="ORF">P8936_14940</name>
</gene>
<evidence type="ECO:0008006" key="2">
    <source>
        <dbReference type="Google" id="ProtNLM"/>
    </source>
</evidence>
<dbReference type="EMBL" id="CP121195">
    <property type="protein sequence ID" value="XBH12974.1"/>
    <property type="molecule type" value="Genomic_DNA"/>
</dbReference>
<dbReference type="RefSeq" id="WP_348269633.1">
    <property type="nucleotide sequence ID" value="NZ_CP121195.1"/>
</dbReference>
<protein>
    <recommendedName>
        <fullName evidence="2">Response regulator</fullName>
    </recommendedName>
</protein>
<proteinExistence type="predicted"/>
<sequence>MNDANDIVVVDDNQVLVSVLSQIFKELGYTVREMTIIVGIFDNLRIADIFVTLSLPVL</sequence>